<evidence type="ECO:0000256" key="1">
    <source>
        <dbReference type="ARBA" id="ARBA00009500"/>
    </source>
</evidence>
<dbReference type="CDD" id="cd19955">
    <property type="entry name" value="serpin48-like_insects"/>
    <property type="match status" value="1"/>
</dbReference>
<evidence type="ECO:0000259" key="6">
    <source>
        <dbReference type="SMART" id="SM00093"/>
    </source>
</evidence>
<reference evidence="7 8" key="1">
    <citation type="submission" date="2017-03" db="EMBL/GenBank/DDBJ databases">
        <title>Genome of the blue death feigning beetle - Asbolus verrucosus.</title>
        <authorList>
            <person name="Rider S.D."/>
        </authorList>
    </citation>
    <scope>NUCLEOTIDE SEQUENCE [LARGE SCALE GENOMIC DNA]</scope>
    <source>
        <strain evidence="7">Butters</strain>
        <tissue evidence="7">Head and leg muscle</tissue>
    </source>
</reference>
<dbReference type="Pfam" id="PF00079">
    <property type="entry name" value="Serpin"/>
    <property type="match status" value="1"/>
</dbReference>
<sequence>MESISIVVLSILICVFANEFNEFTSSNNLFAASIYKEIVKSNEKNFLVSPFSAETILTLAQFGARGETARELQTALCLPDDHDKIESSIKSLLPTLKGNDNYSLHVANKIYVKQGCTLKGEFQRVAADVFNAGLENIDFSQNAAAASKMNNWVAEQTANKIHDLISKDSLDDDTRAVLINALYFKGNWSEQFDKRGTRNRNFYENEKDSIMVETMHDPSGLYNYYEDAELKAKFLEVSLKDPSISMTFILPSEREGLASLEGHVEKVFLPRKYSYEQVNVALPRFKIESKLNCKEILRKLGVKKAFVDGQADFSGVSDEDLAIDEVIQKTFIEVSEDGVEAAAATEVGMNLF</sequence>
<keyword evidence="5" id="KW-0732">Signal</keyword>
<dbReference type="GO" id="GO:0005615">
    <property type="term" value="C:extracellular space"/>
    <property type="evidence" value="ECO:0007669"/>
    <property type="project" value="InterPro"/>
</dbReference>
<dbReference type="AlphaFoldDB" id="A0A482VZX2"/>
<dbReference type="SMART" id="SM00093">
    <property type="entry name" value="SERPIN"/>
    <property type="match status" value="1"/>
</dbReference>
<evidence type="ECO:0000256" key="2">
    <source>
        <dbReference type="ARBA" id="ARBA00022690"/>
    </source>
</evidence>
<dbReference type="SUPFAM" id="SSF56574">
    <property type="entry name" value="Serpins"/>
    <property type="match status" value="1"/>
</dbReference>
<dbReference type="GO" id="GO:0004867">
    <property type="term" value="F:serine-type endopeptidase inhibitor activity"/>
    <property type="evidence" value="ECO:0007669"/>
    <property type="project" value="UniProtKB-KW"/>
</dbReference>
<dbReference type="InterPro" id="IPR042185">
    <property type="entry name" value="Serpin_sf_2"/>
</dbReference>
<dbReference type="InterPro" id="IPR000215">
    <property type="entry name" value="Serpin_fam"/>
</dbReference>
<protein>
    <submittedName>
        <fullName evidence="7">Serpin domain containing protein</fullName>
    </submittedName>
</protein>
<dbReference type="InterPro" id="IPR036186">
    <property type="entry name" value="Serpin_sf"/>
</dbReference>
<proteinExistence type="inferred from homology"/>
<feature type="signal peptide" evidence="5">
    <location>
        <begin position="1"/>
        <end position="17"/>
    </location>
</feature>
<dbReference type="Gene3D" id="3.30.497.10">
    <property type="entry name" value="Antithrombin, subunit I, domain 2"/>
    <property type="match status" value="1"/>
</dbReference>
<dbReference type="EMBL" id="QDEB01045976">
    <property type="protein sequence ID" value="RZC38163.1"/>
    <property type="molecule type" value="Genomic_DNA"/>
</dbReference>
<dbReference type="Proteomes" id="UP000292052">
    <property type="component" value="Unassembled WGS sequence"/>
</dbReference>
<accession>A0A482VZX2</accession>
<keyword evidence="8" id="KW-1185">Reference proteome</keyword>
<gene>
    <name evidence="7" type="ORF">BDFB_007517</name>
</gene>
<organism evidence="7 8">
    <name type="scientific">Asbolus verrucosus</name>
    <name type="common">Desert ironclad beetle</name>
    <dbReference type="NCBI Taxonomy" id="1661398"/>
    <lineage>
        <taxon>Eukaryota</taxon>
        <taxon>Metazoa</taxon>
        <taxon>Ecdysozoa</taxon>
        <taxon>Arthropoda</taxon>
        <taxon>Hexapoda</taxon>
        <taxon>Insecta</taxon>
        <taxon>Pterygota</taxon>
        <taxon>Neoptera</taxon>
        <taxon>Endopterygota</taxon>
        <taxon>Coleoptera</taxon>
        <taxon>Polyphaga</taxon>
        <taxon>Cucujiformia</taxon>
        <taxon>Tenebrionidae</taxon>
        <taxon>Pimeliinae</taxon>
        <taxon>Asbolus</taxon>
    </lineage>
</organism>
<feature type="chain" id="PRO_5019801094" evidence="5">
    <location>
        <begin position="18"/>
        <end position="352"/>
    </location>
</feature>
<feature type="domain" description="Serpin" evidence="6">
    <location>
        <begin position="32"/>
        <end position="352"/>
    </location>
</feature>
<keyword evidence="2" id="KW-0646">Protease inhibitor</keyword>
<comment type="similarity">
    <text evidence="1 4">Belongs to the serpin family.</text>
</comment>
<evidence type="ECO:0000313" key="7">
    <source>
        <dbReference type="EMBL" id="RZC38163.1"/>
    </source>
</evidence>
<dbReference type="InterPro" id="IPR042178">
    <property type="entry name" value="Serpin_sf_1"/>
</dbReference>
<name>A0A482VZX2_ASBVE</name>
<dbReference type="PANTHER" id="PTHR11461">
    <property type="entry name" value="SERINE PROTEASE INHIBITOR, SERPIN"/>
    <property type="match status" value="1"/>
</dbReference>
<evidence type="ECO:0000313" key="8">
    <source>
        <dbReference type="Proteomes" id="UP000292052"/>
    </source>
</evidence>
<dbReference type="PANTHER" id="PTHR11461:SF211">
    <property type="entry name" value="GH10112P-RELATED"/>
    <property type="match status" value="1"/>
</dbReference>
<comment type="caution">
    <text evidence="7">The sequence shown here is derived from an EMBL/GenBank/DDBJ whole genome shotgun (WGS) entry which is preliminary data.</text>
</comment>
<keyword evidence="3" id="KW-0722">Serine protease inhibitor</keyword>
<evidence type="ECO:0000256" key="4">
    <source>
        <dbReference type="RuleBase" id="RU000411"/>
    </source>
</evidence>
<dbReference type="OrthoDB" id="9518664at2759"/>
<dbReference type="InterPro" id="IPR023796">
    <property type="entry name" value="Serpin_dom"/>
</dbReference>
<dbReference type="Gene3D" id="2.30.39.10">
    <property type="entry name" value="Alpha-1-antitrypsin, domain 1"/>
    <property type="match status" value="1"/>
</dbReference>
<evidence type="ECO:0000256" key="5">
    <source>
        <dbReference type="SAM" id="SignalP"/>
    </source>
</evidence>
<evidence type="ECO:0000256" key="3">
    <source>
        <dbReference type="ARBA" id="ARBA00022900"/>
    </source>
</evidence>